<evidence type="ECO:0000313" key="9">
    <source>
        <dbReference type="EMBL" id="KAG7092659.1"/>
    </source>
</evidence>
<comment type="subcellular location">
    <subcellularLocation>
        <location evidence="1">Golgi apparatus</location>
        <location evidence="1">trans-Golgi network</location>
    </subcellularLocation>
</comment>
<dbReference type="GO" id="GO:0015031">
    <property type="term" value="P:protein transport"/>
    <property type="evidence" value="ECO:0007669"/>
    <property type="project" value="UniProtKB-KW"/>
</dbReference>
<feature type="region of interest" description="Disordered" evidence="7">
    <location>
        <begin position="102"/>
        <end position="123"/>
    </location>
</feature>
<evidence type="ECO:0000256" key="2">
    <source>
        <dbReference type="ARBA" id="ARBA00009150"/>
    </source>
</evidence>
<keyword evidence="3" id="KW-0813">Transport</keyword>
<feature type="compositionally biased region" description="Pro residues" evidence="7">
    <location>
        <begin position="1210"/>
        <end position="1219"/>
    </location>
</feature>
<evidence type="ECO:0000256" key="5">
    <source>
        <dbReference type="ARBA" id="ARBA00023034"/>
    </source>
</evidence>
<dbReference type="InterPro" id="IPR039745">
    <property type="entry name" value="Vps54"/>
</dbReference>
<accession>A0A9P7UUV0</accession>
<keyword evidence="10" id="KW-1185">Reference proteome</keyword>
<dbReference type="RefSeq" id="XP_043009129.1">
    <property type="nucleotide sequence ID" value="XM_043153844.1"/>
</dbReference>
<evidence type="ECO:0000256" key="6">
    <source>
        <dbReference type="ARBA" id="ARBA00023054"/>
    </source>
</evidence>
<evidence type="ECO:0000313" key="10">
    <source>
        <dbReference type="Proteomes" id="UP001049176"/>
    </source>
</evidence>
<keyword evidence="6" id="KW-0175">Coiled coil</keyword>
<comment type="caution">
    <text evidence="9">The sequence shown here is derived from an EMBL/GenBank/DDBJ whole genome shotgun (WGS) entry which is preliminary data.</text>
</comment>
<feature type="compositionally biased region" description="Polar residues" evidence="7">
    <location>
        <begin position="1076"/>
        <end position="1089"/>
    </location>
</feature>
<dbReference type="GO" id="GO:0000938">
    <property type="term" value="C:GARP complex"/>
    <property type="evidence" value="ECO:0007669"/>
    <property type="project" value="InterPro"/>
</dbReference>
<dbReference type="OrthoDB" id="10259024at2759"/>
<feature type="compositionally biased region" description="Low complexity" evidence="7">
    <location>
        <begin position="696"/>
        <end position="719"/>
    </location>
</feature>
<feature type="compositionally biased region" description="Polar residues" evidence="7">
    <location>
        <begin position="147"/>
        <end position="160"/>
    </location>
</feature>
<dbReference type="Pfam" id="PF07928">
    <property type="entry name" value="Vps54"/>
    <property type="match status" value="1"/>
</dbReference>
<dbReference type="GO" id="GO:0019905">
    <property type="term" value="F:syntaxin binding"/>
    <property type="evidence" value="ECO:0007669"/>
    <property type="project" value="TreeGrafter"/>
</dbReference>
<dbReference type="InterPro" id="IPR012501">
    <property type="entry name" value="Vps54_C"/>
</dbReference>
<evidence type="ECO:0000256" key="1">
    <source>
        <dbReference type="ARBA" id="ARBA00004601"/>
    </source>
</evidence>
<name>A0A9P7UUV0_9AGAR</name>
<dbReference type="PANTHER" id="PTHR12965">
    <property type="entry name" value="VACUOLAR PROTEIN SORTING 54"/>
    <property type="match status" value="1"/>
</dbReference>
<dbReference type="PANTHER" id="PTHR12965:SF0">
    <property type="entry name" value="VACUOLAR PROTEIN SORTING-ASSOCIATED PROTEIN 54"/>
    <property type="match status" value="1"/>
</dbReference>
<sequence length="1219" mass="132826">MSSTPTESRPASPTATLPDPTTPITVLANGYNYRFNYGKGPESVSGTTDNNAYVTAGNNPPLNLHLNFSASTSNLLLGSLPQEWSSNRDGFHAISTVLNHPHKRQAPPKAHSSLPSIPSADLPRVKRKDFDGYLRAIAPEYAKFETSRQQSQPTASTSQVDGEDEPDSRTPLPGLLTQLQSQPSLDSIPEIFFSPSFDLADPKTFATVSESEEGDPDPSSLSQTSPLLEKLSHYLDTLEIHLSHEITLRSSSFFTALSNLQTLHSESTTCLSQITRLRGMLSEVDENVARRGLEVVRIEQKLRKVGAAEEGVKGLEEVVRVTGEARDSVSQGKWEEALEVVGVLESMWEDRNKTGSSSQGPSISLESVKEDEEELIEVKPKLNMTLPLSSFNAFSALPTHLQTLTMEIAARLSDEFVSILRDDFTAFILTRRKRSRIELEGFKDLLGSKFSALIRTNGLKEATLSWSEVVLGDLGKSVVRKHFEEKESEQENGDVLQSTPSHTDFMMRLRGTYSDVLSAIEALQTQSEVIREVLECLKRLHPTFNLTTETISTLTEDLHSLLTSFTSLAHTSLASEFTSTTSTARLMELGLSEFVEMYRETHGFVVECEVRCKCMVVALRGGLGSVAKGWLNSFHQSRLSQQAKAVEDEVWNASEEVGEDVQAVVKIIIDAAVKDGDLLTFRSTVSENTSQPAFVSSPSFTSTPVPNTPTPTSSTSKPTKTTKYLRIDNHTYYTVPCTGNLLVLLTEYMRLPPNISLLTTDVMSRTMEFLKTFNSRVCQVVLGAGAMRSAGLKNITARHLALASQSLSIMIALIPYVREMFRRYLSQKQAVMLVEFDKVKRDYQVHQNEIHAKLIAIMGDRLSAHIKSLQAVDWSTPPKPSSTSPGSVVVNDYMELLVKETVTLHKVLSRYLSSGVVEDVMSQVFAAVNHRLSEEYGKIELPGEGAKVRLLADAKYLHSRLSALKNVGGLSNMLEIVVQEKRLPGAKVPSSPSFPMSPPPHPYPQTKSPPAPPASASQRLKGLLRSTSISMQPQTRRVSSQSSNSALGLTEVEEPTPLDTMTTSTETKAEEVRSPGPSTLQRTGSSASGSGFREFEAPPSPVPPVKDVTAAQAQVDGDGGTKAEVLEGVNGTPPPAPLKEKERSVGGVTLNTSERLKGLLSGSGKRKDSLTPSGEVGTEKAEGLTVTEVQVEGENERAGSGLGEREASPSLPPLPNEGP</sequence>
<evidence type="ECO:0000256" key="3">
    <source>
        <dbReference type="ARBA" id="ARBA00022448"/>
    </source>
</evidence>
<feature type="region of interest" description="Disordered" evidence="7">
    <location>
        <begin position="692"/>
        <end position="719"/>
    </location>
</feature>
<dbReference type="GO" id="GO:0042147">
    <property type="term" value="P:retrograde transport, endosome to Golgi"/>
    <property type="evidence" value="ECO:0007669"/>
    <property type="project" value="InterPro"/>
</dbReference>
<reference evidence="9" key="1">
    <citation type="journal article" date="2021" name="Genome Biol. Evol.">
        <title>The assembled and annotated genome of the fairy-ring fungus Marasmius oreades.</title>
        <authorList>
            <person name="Hiltunen M."/>
            <person name="Ament-Velasquez S.L."/>
            <person name="Johannesson H."/>
        </authorList>
    </citation>
    <scope>NUCLEOTIDE SEQUENCE</scope>
    <source>
        <strain evidence="9">03SP1</strain>
    </source>
</reference>
<feature type="domain" description="Vacuolar protein sorting-associated protein 54 C-terminal" evidence="8">
    <location>
        <begin position="730"/>
        <end position="861"/>
    </location>
</feature>
<feature type="region of interest" description="Disordered" evidence="7">
    <location>
        <begin position="1"/>
        <end position="23"/>
    </location>
</feature>
<keyword evidence="4" id="KW-0653">Protein transport</keyword>
<dbReference type="KEGG" id="more:E1B28_008996"/>
<dbReference type="Gene3D" id="6.10.250.860">
    <property type="match status" value="1"/>
</dbReference>
<dbReference type="AlphaFoldDB" id="A0A9P7UUV0"/>
<gene>
    <name evidence="9" type="ORF">E1B28_008996</name>
</gene>
<feature type="region of interest" description="Disordered" evidence="7">
    <location>
        <begin position="985"/>
        <end position="1219"/>
    </location>
</feature>
<feature type="compositionally biased region" description="Polar residues" evidence="7">
    <location>
        <begin position="1"/>
        <end position="15"/>
    </location>
</feature>
<organism evidence="9 10">
    <name type="scientific">Marasmius oreades</name>
    <name type="common">fairy-ring Marasmius</name>
    <dbReference type="NCBI Taxonomy" id="181124"/>
    <lineage>
        <taxon>Eukaryota</taxon>
        <taxon>Fungi</taxon>
        <taxon>Dikarya</taxon>
        <taxon>Basidiomycota</taxon>
        <taxon>Agaricomycotina</taxon>
        <taxon>Agaricomycetes</taxon>
        <taxon>Agaricomycetidae</taxon>
        <taxon>Agaricales</taxon>
        <taxon>Marasmiineae</taxon>
        <taxon>Marasmiaceae</taxon>
        <taxon>Marasmius</taxon>
    </lineage>
</organism>
<feature type="compositionally biased region" description="Pro residues" evidence="7">
    <location>
        <begin position="995"/>
        <end position="1013"/>
    </location>
</feature>
<evidence type="ECO:0000259" key="8">
    <source>
        <dbReference type="Pfam" id="PF07928"/>
    </source>
</evidence>
<dbReference type="EMBL" id="CM032185">
    <property type="protein sequence ID" value="KAG7092659.1"/>
    <property type="molecule type" value="Genomic_DNA"/>
</dbReference>
<proteinExistence type="inferred from homology"/>
<protein>
    <recommendedName>
        <fullName evidence="8">Vacuolar protein sorting-associated protein 54 C-terminal domain-containing protein</fullName>
    </recommendedName>
</protein>
<dbReference type="GeneID" id="66078072"/>
<feature type="compositionally biased region" description="Polar residues" evidence="7">
    <location>
        <begin position="1025"/>
        <end position="1047"/>
    </location>
</feature>
<evidence type="ECO:0000256" key="7">
    <source>
        <dbReference type="SAM" id="MobiDB-lite"/>
    </source>
</evidence>
<keyword evidence="5" id="KW-0333">Golgi apparatus</keyword>
<feature type="region of interest" description="Disordered" evidence="7">
    <location>
        <begin position="144"/>
        <end position="176"/>
    </location>
</feature>
<dbReference type="GO" id="GO:0005829">
    <property type="term" value="C:cytosol"/>
    <property type="evidence" value="ECO:0007669"/>
    <property type="project" value="GOC"/>
</dbReference>
<evidence type="ECO:0000256" key="4">
    <source>
        <dbReference type="ARBA" id="ARBA00022927"/>
    </source>
</evidence>
<dbReference type="GO" id="GO:0006896">
    <property type="term" value="P:Golgi to vacuole transport"/>
    <property type="evidence" value="ECO:0007669"/>
    <property type="project" value="TreeGrafter"/>
</dbReference>
<comment type="similarity">
    <text evidence="2">Belongs to the VPS54 family.</text>
</comment>
<dbReference type="Proteomes" id="UP001049176">
    <property type="component" value="Chromosome 5"/>
</dbReference>